<protein>
    <recommendedName>
        <fullName evidence="1">glutathione transferase</fullName>
        <ecNumber evidence="1">2.5.1.18</ecNumber>
    </recommendedName>
</protein>
<dbReference type="EC" id="2.5.1.18" evidence="1"/>
<evidence type="ECO:0000313" key="5">
    <source>
        <dbReference type="Proteomes" id="UP000030645"/>
    </source>
</evidence>
<accession>W9RZ76</accession>
<gene>
    <name evidence="4" type="ORF">L484_007151</name>
</gene>
<dbReference type="InterPro" id="IPR010987">
    <property type="entry name" value="Glutathione-S-Trfase_C-like"/>
</dbReference>
<dbReference type="STRING" id="981085.W9RZ76"/>
<keyword evidence="2" id="KW-0808">Transferase</keyword>
<dbReference type="GO" id="GO:0006749">
    <property type="term" value="P:glutathione metabolic process"/>
    <property type="evidence" value="ECO:0007669"/>
    <property type="project" value="TreeGrafter"/>
</dbReference>
<proteinExistence type="predicted"/>
<sequence length="108" mass="12115">MAAPERAADSPFSEIKREIYCGNSLRPISPAKSGFILSISLYSFSFLCTNSGDEFSLADLSHLPNTQYLVTAANRAEIFTSKQNVGRWWDEISSRDSWKKVVEMQKSS</sequence>
<feature type="domain" description="GST C-terminal" evidence="3">
    <location>
        <begin position="1"/>
        <end position="108"/>
    </location>
</feature>
<name>W9RZ76_9ROSA</name>
<dbReference type="GO" id="GO:0004364">
    <property type="term" value="F:glutathione transferase activity"/>
    <property type="evidence" value="ECO:0007669"/>
    <property type="project" value="UniProtKB-EC"/>
</dbReference>
<dbReference type="GO" id="GO:0005737">
    <property type="term" value="C:cytoplasm"/>
    <property type="evidence" value="ECO:0007669"/>
    <property type="project" value="TreeGrafter"/>
</dbReference>
<dbReference type="eggNOG" id="KOG0867">
    <property type="taxonomic scope" value="Eukaryota"/>
</dbReference>
<dbReference type="InterPro" id="IPR036282">
    <property type="entry name" value="Glutathione-S-Trfase_C_sf"/>
</dbReference>
<keyword evidence="5" id="KW-1185">Reference proteome</keyword>
<dbReference type="AlphaFoldDB" id="W9RZ76"/>
<dbReference type="PROSITE" id="PS50405">
    <property type="entry name" value="GST_CTER"/>
    <property type="match status" value="1"/>
</dbReference>
<evidence type="ECO:0000313" key="4">
    <source>
        <dbReference type="EMBL" id="EXC18778.1"/>
    </source>
</evidence>
<evidence type="ECO:0000259" key="3">
    <source>
        <dbReference type="PROSITE" id="PS50405"/>
    </source>
</evidence>
<evidence type="ECO:0000256" key="2">
    <source>
        <dbReference type="ARBA" id="ARBA00022679"/>
    </source>
</evidence>
<organism evidence="4 5">
    <name type="scientific">Morus notabilis</name>
    <dbReference type="NCBI Taxonomy" id="981085"/>
    <lineage>
        <taxon>Eukaryota</taxon>
        <taxon>Viridiplantae</taxon>
        <taxon>Streptophyta</taxon>
        <taxon>Embryophyta</taxon>
        <taxon>Tracheophyta</taxon>
        <taxon>Spermatophyta</taxon>
        <taxon>Magnoliopsida</taxon>
        <taxon>eudicotyledons</taxon>
        <taxon>Gunneridae</taxon>
        <taxon>Pentapetalae</taxon>
        <taxon>rosids</taxon>
        <taxon>fabids</taxon>
        <taxon>Rosales</taxon>
        <taxon>Moraceae</taxon>
        <taxon>Moreae</taxon>
        <taxon>Morus</taxon>
    </lineage>
</organism>
<dbReference type="GO" id="GO:0043295">
    <property type="term" value="F:glutathione binding"/>
    <property type="evidence" value="ECO:0007669"/>
    <property type="project" value="TreeGrafter"/>
</dbReference>
<dbReference type="SUPFAM" id="SSF47616">
    <property type="entry name" value="GST C-terminal domain-like"/>
    <property type="match status" value="1"/>
</dbReference>
<dbReference type="Proteomes" id="UP000030645">
    <property type="component" value="Unassembled WGS sequence"/>
</dbReference>
<reference evidence="5" key="1">
    <citation type="submission" date="2013-01" db="EMBL/GenBank/DDBJ databases">
        <title>Draft Genome Sequence of a Mulberry Tree, Morus notabilis C.K. Schneid.</title>
        <authorList>
            <person name="He N."/>
            <person name="Zhao S."/>
        </authorList>
    </citation>
    <scope>NUCLEOTIDE SEQUENCE</scope>
</reference>
<dbReference type="Gene3D" id="1.20.1050.10">
    <property type="match status" value="1"/>
</dbReference>
<evidence type="ECO:0000256" key="1">
    <source>
        <dbReference type="ARBA" id="ARBA00012452"/>
    </source>
</evidence>
<dbReference type="EMBL" id="KE345839">
    <property type="protein sequence ID" value="EXC18778.1"/>
    <property type="molecule type" value="Genomic_DNA"/>
</dbReference>
<dbReference type="PANTHER" id="PTHR43900:SF96">
    <property type="entry name" value="GLUTATHIONE TRANSFERASE"/>
    <property type="match status" value="1"/>
</dbReference>
<dbReference type="PANTHER" id="PTHR43900">
    <property type="entry name" value="GLUTATHIONE S-TRANSFERASE RHO"/>
    <property type="match status" value="1"/>
</dbReference>